<protein>
    <submittedName>
        <fullName evidence="2">Unannotated protein</fullName>
    </submittedName>
</protein>
<reference evidence="2" key="1">
    <citation type="submission" date="2020-05" db="EMBL/GenBank/DDBJ databases">
        <authorList>
            <person name="Chiriac C."/>
            <person name="Salcher M."/>
            <person name="Ghai R."/>
            <person name="Kavagutti S V."/>
        </authorList>
    </citation>
    <scope>NUCLEOTIDE SEQUENCE</scope>
</reference>
<gene>
    <name evidence="2" type="ORF">UFOPK2992_00272</name>
</gene>
<sequence>MNGDMQHDELFERLARLDPAGSAPIESATGPRAATLREQIMQTNITPTAPVPSPARRRRRPLMLAIGGLALTGVTALGFVILRGDDAQAPTTIALAFAPPSPAGARCMQLDASIQQPDGTVAFRGAVVSIVGNTVTLDVAKWYANGTADQVVVTTGTADGTVDPELSASFEQGGDYLVSAVDGQVMGCGMTAQYSTELDALYLGWFPAP</sequence>
<accession>A0A6J6WW22</accession>
<dbReference type="AlphaFoldDB" id="A0A6J6WW22"/>
<evidence type="ECO:0000313" key="2">
    <source>
        <dbReference type="EMBL" id="CAB4789052.1"/>
    </source>
</evidence>
<evidence type="ECO:0000256" key="1">
    <source>
        <dbReference type="SAM" id="Phobius"/>
    </source>
</evidence>
<keyword evidence="1" id="KW-1133">Transmembrane helix</keyword>
<organism evidence="2">
    <name type="scientific">freshwater metagenome</name>
    <dbReference type="NCBI Taxonomy" id="449393"/>
    <lineage>
        <taxon>unclassified sequences</taxon>
        <taxon>metagenomes</taxon>
        <taxon>ecological metagenomes</taxon>
    </lineage>
</organism>
<proteinExistence type="predicted"/>
<keyword evidence="1" id="KW-0472">Membrane</keyword>
<keyword evidence="1" id="KW-0812">Transmembrane</keyword>
<name>A0A6J6WW22_9ZZZZ</name>
<feature type="transmembrane region" description="Helical" evidence="1">
    <location>
        <begin position="62"/>
        <end position="82"/>
    </location>
</feature>
<dbReference type="EMBL" id="CAFAAI010000025">
    <property type="protein sequence ID" value="CAB4789052.1"/>
    <property type="molecule type" value="Genomic_DNA"/>
</dbReference>